<keyword evidence="12" id="KW-0496">Mitochondrion</keyword>
<evidence type="ECO:0000256" key="10">
    <source>
        <dbReference type="ARBA" id="ARBA00049551"/>
    </source>
</evidence>
<gene>
    <name evidence="12" type="primary">ND4L</name>
</gene>
<dbReference type="Pfam" id="PF00420">
    <property type="entry name" value="Oxidored_q2"/>
    <property type="match status" value="1"/>
</dbReference>
<keyword evidence="8 11" id="KW-0472">Membrane</keyword>
<evidence type="ECO:0000256" key="1">
    <source>
        <dbReference type="ARBA" id="ARBA00004141"/>
    </source>
</evidence>
<sequence>MMGVSWIILLGGFVGLLGSYKRVLNVLLSFEMIMLGLLSLLGVWLSLGVGELIFMFCFIVFMVGEGVLGLSILVSLIRSHGNDMDLGMGVMKC</sequence>
<evidence type="ECO:0000256" key="5">
    <source>
        <dbReference type="ARBA" id="ARBA00022967"/>
    </source>
</evidence>
<feature type="transmembrane region" description="Helical" evidence="11">
    <location>
        <begin position="30"/>
        <end position="47"/>
    </location>
</feature>
<evidence type="ECO:0000256" key="7">
    <source>
        <dbReference type="ARBA" id="ARBA00023027"/>
    </source>
</evidence>
<evidence type="ECO:0000313" key="12">
    <source>
        <dbReference type="EMBL" id="AOR87170.1"/>
    </source>
</evidence>
<feature type="transmembrane region" description="Helical" evidence="11">
    <location>
        <begin position="53"/>
        <end position="77"/>
    </location>
</feature>
<evidence type="ECO:0000256" key="4">
    <source>
        <dbReference type="ARBA" id="ARBA00022692"/>
    </source>
</evidence>
<dbReference type="Gene3D" id="1.10.287.3510">
    <property type="match status" value="1"/>
</dbReference>
<keyword evidence="7" id="KW-0520">NAD</keyword>
<dbReference type="AlphaFoldDB" id="A0A1S5RS67"/>
<reference evidence="12" key="1">
    <citation type="journal article" date="2016" name="Zookeys">
        <title>Complete mitochondrial genomes of two flat-backed millipedes by next-generation sequencing (Diplopoda, Polydesmida).</title>
        <authorList>
            <person name="Dong Y."/>
            <person name="Zhu L."/>
            <person name="Bai Y."/>
            <person name="Ou Y."/>
            <person name="Wang C."/>
        </authorList>
    </citation>
    <scope>NUCLEOTIDE SEQUENCE</scope>
</reference>
<evidence type="ECO:0000256" key="6">
    <source>
        <dbReference type="ARBA" id="ARBA00022989"/>
    </source>
</evidence>
<evidence type="ECO:0000256" key="9">
    <source>
        <dbReference type="ARBA" id="ARBA00031586"/>
    </source>
</evidence>
<dbReference type="GO" id="GO:0008137">
    <property type="term" value="F:NADH dehydrogenase (ubiquinone) activity"/>
    <property type="evidence" value="ECO:0007669"/>
    <property type="project" value="UniProtKB-EC"/>
</dbReference>
<evidence type="ECO:0000256" key="8">
    <source>
        <dbReference type="ARBA" id="ARBA00023136"/>
    </source>
</evidence>
<comment type="subcellular location">
    <subcellularLocation>
        <location evidence="1">Membrane</location>
        <topology evidence="1">Multi-pass membrane protein</topology>
    </subcellularLocation>
</comment>
<dbReference type="InterPro" id="IPR039428">
    <property type="entry name" value="NUOK/Mnh_C1-like"/>
</dbReference>
<keyword evidence="6 11" id="KW-1133">Transmembrane helix</keyword>
<comment type="catalytic activity">
    <reaction evidence="10">
        <text>a ubiquinone + NADH + 5 H(+)(in) = a ubiquinol + NAD(+) + 4 H(+)(out)</text>
        <dbReference type="Rhea" id="RHEA:29091"/>
        <dbReference type="Rhea" id="RHEA-COMP:9565"/>
        <dbReference type="Rhea" id="RHEA-COMP:9566"/>
        <dbReference type="ChEBI" id="CHEBI:15378"/>
        <dbReference type="ChEBI" id="CHEBI:16389"/>
        <dbReference type="ChEBI" id="CHEBI:17976"/>
        <dbReference type="ChEBI" id="CHEBI:57540"/>
        <dbReference type="ChEBI" id="CHEBI:57945"/>
        <dbReference type="EC" id="7.1.1.2"/>
    </reaction>
</comment>
<keyword evidence="4 11" id="KW-0812">Transmembrane</keyword>
<proteinExistence type="inferred from homology"/>
<comment type="similarity">
    <text evidence="2">Belongs to the complex I subunit 4L family.</text>
</comment>
<name>A0A1S5RS67_9MYRI</name>
<organism evidence="12">
    <name type="scientific">Asiomorpha coarctata</name>
    <dbReference type="NCBI Taxonomy" id="1904351"/>
    <lineage>
        <taxon>Eukaryota</taxon>
        <taxon>Metazoa</taxon>
        <taxon>Ecdysozoa</taxon>
        <taxon>Arthropoda</taxon>
        <taxon>Myriapoda</taxon>
        <taxon>Diplopoda</taxon>
        <taxon>Helminthomorpha</taxon>
        <taxon>Polydesmida</taxon>
        <taxon>Paradoxosomatidae</taxon>
        <taxon>Asiomorpha</taxon>
    </lineage>
</organism>
<dbReference type="EMBL" id="KU721885">
    <property type="protein sequence ID" value="AOR87170.1"/>
    <property type="molecule type" value="Genomic_DNA"/>
</dbReference>
<geneLocation type="mitochondrion" evidence="12"/>
<dbReference type="GO" id="GO:0016020">
    <property type="term" value="C:membrane"/>
    <property type="evidence" value="ECO:0007669"/>
    <property type="project" value="UniProtKB-SubCell"/>
</dbReference>
<feature type="transmembrane region" description="Helical" evidence="11">
    <location>
        <begin position="6"/>
        <end position="23"/>
    </location>
</feature>
<evidence type="ECO:0000256" key="2">
    <source>
        <dbReference type="ARBA" id="ARBA00010519"/>
    </source>
</evidence>
<protein>
    <recommendedName>
        <fullName evidence="3">NADH-ubiquinone oxidoreductase chain 4L</fullName>
    </recommendedName>
    <alternativeName>
        <fullName evidence="9">NADH dehydrogenase subunit 4L</fullName>
    </alternativeName>
</protein>
<evidence type="ECO:0000256" key="3">
    <source>
        <dbReference type="ARBA" id="ARBA00016612"/>
    </source>
</evidence>
<evidence type="ECO:0000256" key="11">
    <source>
        <dbReference type="SAM" id="Phobius"/>
    </source>
</evidence>
<keyword evidence="5" id="KW-1278">Translocase</keyword>
<accession>A0A1S5RS67</accession>